<dbReference type="EMBL" id="CP002299">
    <property type="protein sequence ID" value="ADP80771.1"/>
    <property type="molecule type" value="Genomic_DNA"/>
</dbReference>
<proteinExistence type="predicted"/>
<sequence>MEMRSSVAAEETASVSDRAAVDATATVGSLVTSVEILGFEPFVEISPLVRRMSNTASSTG</sequence>
<keyword evidence="2" id="KW-1185">Reference proteome</keyword>
<protein>
    <submittedName>
        <fullName evidence="1">Uncharacterized protein</fullName>
    </submittedName>
</protein>
<evidence type="ECO:0000313" key="1">
    <source>
        <dbReference type="EMBL" id="ADP80771.1"/>
    </source>
</evidence>
<gene>
    <name evidence="1" type="ordered locus">FraEuI1c_2740</name>
</gene>
<name>E3J6J5_PSEI1</name>
<accession>E3J6J5</accession>
<dbReference type="KEGG" id="fri:FraEuI1c_2740"/>
<dbReference type="AlphaFoldDB" id="E3J6J5"/>
<dbReference type="InParanoid" id="E3J6J5"/>
<reference evidence="1 2" key="1">
    <citation type="submission" date="2010-10" db="EMBL/GenBank/DDBJ databases">
        <title>Complete sequence of Frankia sp. EuI1c.</title>
        <authorList>
            <consortium name="US DOE Joint Genome Institute"/>
            <person name="Lucas S."/>
            <person name="Copeland A."/>
            <person name="Lapidus A."/>
            <person name="Cheng J.-F."/>
            <person name="Bruce D."/>
            <person name="Goodwin L."/>
            <person name="Pitluck S."/>
            <person name="Chertkov O."/>
            <person name="Detter J.C."/>
            <person name="Han C."/>
            <person name="Tapia R."/>
            <person name="Land M."/>
            <person name="Hauser L."/>
            <person name="Jeffries C."/>
            <person name="Kyrpides N."/>
            <person name="Ivanova N."/>
            <person name="Mikhailova N."/>
            <person name="Beauchemin N."/>
            <person name="Sen A."/>
            <person name="Sur S.A."/>
            <person name="Gtari M."/>
            <person name="Wall L."/>
            <person name="Tisa L."/>
            <person name="Woyke T."/>
        </authorList>
    </citation>
    <scope>NUCLEOTIDE SEQUENCE [LARGE SCALE GENOMIC DNA]</scope>
    <source>
        <strain evidence="2">DSM 45817 / CECT 9037 / EuI1c</strain>
    </source>
</reference>
<evidence type="ECO:0000313" key="2">
    <source>
        <dbReference type="Proteomes" id="UP000002484"/>
    </source>
</evidence>
<dbReference type="HOGENOM" id="CLU_2934798_0_0_11"/>
<organism evidence="1 2">
    <name type="scientific">Pseudofrankia inefficax (strain DSM 45817 / CECT 9037 / DDB 130130 / EuI1c)</name>
    <name type="common">Frankia inefficax</name>
    <dbReference type="NCBI Taxonomy" id="298654"/>
    <lineage>
        <taxon>Bacteria</taxon>
        <taxon>Bacillati</taxon>
        <taxon>Actinomycetota</taxon>
        <taxon>Actinomycetes</taxon>
        <taxon>Frankiales</taxon>
        <taxon>Frankiaceae</taxon>
        <taxon>Pseudofrankia</taxon>
    </lineage>
</organism>
<dbReference type="Proteomes" id="UP000002484">
    <property type="component" value="Chromosome"/>
</dbReference>